<keyword evidence="2" id="KW-0677">Repeat</keyword>
<dbReference type="SUPFAM" id="SSF52540">
    <property type="entry name" value="P-loop containing nucleoside triphosphate hydrolases"/>
    <property type="match status" value="1"/>
</dbReference>
<gene>
    <name evidence="4" type="primary">Contig16623.g17714</name>
    <name evidence="4" type="ORF">STYLEM_2682</name>
</gene>
<dbReference type="PANTHER" id="PTHR46093:SF18">
    <property type="entry name" value="FIBRONECTIN TYPE-III DOMAIN-CONTAINING PROTEIN"/>
    <property type="match status" value="1"/>
</dbReference>
<dbReference type="Gene3D" id="3.40.50.300">
    <property type="entry name" value="P-loop containing nucleotide triphosphate hydrolases"/>
    <property type="match status" value="1"/>
</dbReference>
<organism evidence="4 5">
    <name type="scientific">Stylonychia lemnae</name>
    <name type="common">Ciliate</name>
    <dbReference type="NCBI Taxonomy" id="5949"/>
    <lineage>
        <taxon>Eukaryota</taxon>
        <taxon>Sar</taxon>
        <taxon>Alveolata</taxon>
        <taxon>Ciliophora</taxon>
        <taxon>Intramacronucleata</taxon>
        <taxon>Spirotrichea</taxon>
        <taxon>Stichotrichia</taxon>
        <taxon>Sporadotrichida</taxon>
        <taxon>Oxytrichidae</taxon>
        <taxon>Stylonychinae</taxon>
        <taxon>Stylonychia</taxon>
    </lineage>
</organism>
<dbReference type="GO" id="GO:0003924">
    <property type="term" value="F:GTPase activity"/>
    <property type="evidence" value="ECO:0007669"/>
    <property type="project" value="InterPro"/>
</dbReference>
<dbReference type="InterPro" id="IPR015915">
    <property type="entry name" value="Kelch-typ_b-propeller"/>
</dbReference>
<feature type="compositionally biased region" description="Basic and acidic residues" evidence="3">
    <location>
        <begin position="427"/>
        <end position="437"/>
    </location>
</feature>
<name>A0A077ZWN0_STYLE</name>
<sequence length="627" mass="71443">MNFDAAQQLVLELKRNENLVDTQLILVGNKVDYAEGRKISKQTGQDYSQSQGITFVEVSAKTGTGVHDLFDSIAKNLISKHKQTVQRFQTQKSIMLGTNQRYDEQNPKDQCGGANELRPHAKGGHHDASKGWYEVKMTGKLPERRSYQISEIHKEYLYIFGGQDLKEGAYNSLWKLPLKHIMDGGTTSWEQVSNMSGRLPKPISHHSGFVYNDSLYVYGGLVESDSNPHLYALNLNTMVWTIVDSTQWSLTPPARDDHSACISSDNQMYVFGGYVRGGKSNDLWKYDLENNDWEELDKGDYFITDPKYHQTHARDRPVPRIGAAIMEHQNQIYLFGGHDEQNEKLDDFWKYDLATKQWQLIESSGNKPTGRNGHTMVLINGKLVMFGGILEITKETDDVFIYDFATNKWQIYELPSYYGGNSPMNARDTDSQHEEKSSLIGGGKSNTKKLKHTSSMPQLHNSKNHELNMRSSQKFSTNNNQSSIGNQLETTTTQKDGRRNSQPSSLTRKPTINITDQQFMKYMRGQETLSSPTSIQMKNAFILKNSNQSFEQYYLAMKKRRNVRNGLSINLSMSLDGGNSKSSHIQKNKPSARDGHSSFVFHDKMFIFGGDRHHMPFNDLFFLDIDI</sequence>
<dbReference type="SUPFAM" id="SSF117281">
    <property type="entry name" value="Kelch motif"/>
    <property type="match status" value="2"/>
</dbReference>
<feature type="compositionally biased region" description="Polar residues" evidence="3">
    <location>
        <begin position="469"/>
        <end position="512"/>
    </location>
</feature>
<dbReference type="PROSITE" id="PS51421">
    <property type="entry name" value="RAS"/>
    <property type="match status" value="1"/>
</dbReference>
<feature type="region of interest" description="Disordered" evidence="3">
    <location>
        <begin position="102"/>
        <end position="129"/>
    </location>
</feature>
<dbReference type="Proteomes" id="UP000039865">
    <property type="component" value="Unassembled WGS sequence"/>
</dbReference>
<dbReference type="Pfam" id="PF24681">
    <property type="entry name" value="Kelch_KLHDC2_KLHL20_DRC7"/>
    <property type="match status" value="2"/>
</dbReference>
<dbReference type="Pfam" id="PF00071">
    <property type="entry name" value="Ras"/>
    <property type="match status" value="1"/>
</dbReference>
<dbReference type="PROSITE" id="PS51419">
    <property type="entry name" value="RAB"/>
    <property type="match status" value="1"/>
</dbReference>
<evidence type="ECO:0000313" key="5">
    <source>
        <dbReference type="Proteomes" id="UP000039865"/>
    </source>
</evidence>
<reference evidence="4 5" key="1">
    <citation type="submission" date="2014-06" db="EMBL/GenBank/DDBJ databases">
        <authorList>
            <person name="Swart Estienne"/>
        </authorList>
    </citation>
    <scope>NUCLEOTIDE SEQUENCE [LARGE SCALE GENOMIC DNA]</scope>
    <source>
        <strain evidence="4 5">130c</strain>
    </source>
</reference>
<dbReference type="Gene3D" id="2.120.10.80">
    <property type="entry name" value="Kelch-type beta propeller"/>
    <property type="match status" value="3"/>
</dbReference>
<dbReference type="GO" id="GO:0005525">
    <property type="term" value="F:GTP binding"/>
    <property type="evidence" value="ECO:0007669"/>
    <property type="project" value="InterPro"/>
</dbReference>
<evidence type="ECO:0000256" key="1">
    <source>
        <dbReference type="ARBA" id="ARBA00022441"/>
    </source>
</evidence>
<dbReference type="InterPro" id="IPR027417">
    <property type="entry name" value="P-loop_NTPase"/>
</dbReference>
<dbReference type="EMBL" id="CCKQ01002585">
    <property type="protein sequence ID" value="CDW73697.1"/>
    <property type="molecule type" value="Genomic_DNA"/>
</dbReference>
<keyword evidence="1" id="KW-0880">Kelch repeat</keyword>
<dbReference type="InParanoid" id="A0A077ZWN0"/>
<dbReference type="SMART" id="SM00612">
    <property type="entry name" value="Kelch"/>
    <property type="match status" value="2"/>
</dbReference>
<proteinExistence type="predicted"/>
<dbReference type="SMART" id="SM00175">
    <property type="entry name" value="RAB"/>
    <property type="match status" value="1"/>
</dbReference>
<feature type="region of interest" description="Disordered" evidence="3">
    <location>
        <begin position="423"/>
        <end position="512"/>
    </location>
</feature>
<evidence type="ECO:0000256" key="3">
    <source>
        <dbReference type="SAM" id="MobiDB-lite"/>
    </source>
</evidence>
<keyword evidence="5" id="KW-1185">Reference proteome</keyword>
<evidence type="ECO:0000313" key="4">
    <source>
        <dbReference type="EMBL" id="CDW73697.1"/>
    </source>
</evidence>
<accession>A0A077ZWN0</accession>
<dbReference type="InterPro" id="IPR006652">
    <property type="entry name" value="Kelch_1"/>
</dbReference>
<dbReference type="OrthoDB" id="286745at2759"/>
<dbReference type="PANTHER" id="PTHR46093">
    <property type="entry name" value="ACYL-COA-BINDING DOMAIN-CONTAINING PROTEIN 5"/>
    <property type="match status" value="1"/>
</dbReference>
<protein>
    <submittedName>
        <fullName evidence="4">Kelch motif family protein</fullName>
    </submittedName>
</protein>
<dbReference type="AlphaFoldDB" id="A0A077ZWN0"/>
<dbReference type="OMA" id="RHQMCTF"/>
<evidence type="ECO:0000256" key="2">
    <source>
        <dbReference type="ARBA" id="ARBA00022737"/>
    </source>
</evidence>
<dbReference type="InterPro" id="IPR001806">
    <property type="entry name" value="Small_GTPase"/>
</dbReference>
<dbReference type="PRINTS" id="PR00449">
    <property type="entry name" value="RASTRNSFRMNG"/>
</dbReference>